<name>A0A6J3LC07_9HYME</name>
<sequence>MIEQGAMQPSRGPWASPLHIVLKKDGWIRPCGDYRARTTPDRYTPPYIEDFAQNLYGRLPVHVQHILAAVQDKSPETLTRIAGSIYEIHPEPGQVVAVSTDRMTAVSNPPAQNVGASDSTAAATSALRQQTIQIVSSTTGGISRHHSSAELREHHIETTLDPPVYKIPRRLAPDRLKQVKAEFELMIEQGVVRPSKSPWASPLHVVPKRYGNLLPCGDYRALNARMIPDRWCTPPHIEDFAPIYTAEDSFEESKRALADTMMLAHPILGAPISLTVDTPDYAVGAVLQQYVNNKWQPLGFATKSLKPAQQKHGAYDRELLAM</sequence>
<protein>
    <submittedName>
        <fullName evidence="4">Uncharacterized protein LOC117241296</fullName>
    </submittedName>
</protein>
<dbReference type="RefSeq" id="XP_033363143.1">
    <property type="nucleotide sequence ID" value="XM_033507252.1"/>
</dbReference>
<keyword evidence="1" id="KW-0511">Multifunctional enzyme</keyword>
<dbReference type="InterPro" id="IPR041577">
    <property type="entry name" value="RT_RNaseH_2"/>
</dbReference>
<evidence type="ECO:0000256" key="1">
    <source>
        <dbReference type="ARBA" id="ARBA00023268"/>
    </source>
</evidence>
<accession>A0A6J3LC07</accession>
<dbReference type="Gene3D" id="3.30.70.270">
    <property type="match status" value="1"/>
</dbReference>
<dbReference type="PANTHER" id="PTHR37984">
    <property type="entry name" value="PROTEIN CBG26694"/>
    <property type="match status" value="1"/>
</dbReference>
<evidence type="ECO:0000259" key="2">
    <source>
        <dbReference type="Pfam" id="PF17919"/>
    </source>
</evidence>
<dbReference type="GO" id="GO:0003824">
    <property type="term" value="F:catalytic activity"/>
    <property type="evidence" value="ECO:0007669"/>
    <property type="project" value="UniProtKB-KW"/>
</dbReference>
<dbReference type="InterPro" id="IPR043502">
    <property type="entry name" value="DNA/RNA_pol_sf"/>
</dbReference>
<feature type="domain" description="Reverse transcriptase/retrotransposon-derived protein RNase H-like" evidence="2">
    <location>
        <begin position="246"/>
        <end position="322"/>
    </location>
</feature>
<gene>
    <name evidence="4" type="primary">LOC117241296</name>
</gene>
<dbReference type="GO" id="GO:0071897">
    <property type="term" value="P:DNA biosynthetic process"/>
    <property type="evidence" value="ECO:0007669"/>
    <property type="project" value="UniProtKB-ARBA"/>
</dbReference>
<dbReference type="KEGG" id="bvk:117241296"/>
<dbReference type="SUPFAM" id="SSF56672">
    <property type="entry name" value="DNA/RNA polymerases"/>
    <property type="match status" value="2"/>
</dbReference>
<proteinExistence type="predicted"/>
<keyword evidence="3" id="KW-1185">Reference proteome</keyword>
<evidence type="ECO:0000313" key="4">
    <source>
        <dbReference type="RefSeq" id="XP_033363143.1"/>
    </source>
</evidence>
<dbReference type="PANTHER" id="PTHR37984:SF5">
    <property type="entry name" value="PROTEIN NYNRIN-LIKE"/>
    <property type="match status" value="1"/>
</dbReference>
<reference evidence="4" key="1">
    <citation type="submission" date="2025-08" db="UniProtKB">
        <authorList>
            <consortium name="RefSeq"/>
        </authorList>
    </citation>
    <scope>IDENTIFICATION</scope>
    <source>
        <tissue evidence="4">Muscle</tissue>
    </source>
</reference>
<dbReference type="InterPro" id="IPR043128">
    <property type="entry name" value="Rev_trsase/Diguanyl_cyclase"/>
</dbReference>
<dbReference type="Proteomes" id="UP000504631">
    <property type="component" value="Unplaced"/>
</dbReference>
<dbReference type="InterPro" id="IPR050951">
    <property type="entry name" value="Retrovirus_Pol_polyprotein"/>
</dbReference>
<dbReference type="GeneID" id="117241296"/>
<evidence type="ECO:0000313" key="3">
    <source>
        <dbReference type="Proteomes" id="UP000504631"/>
    </source>
</evidence>
<dbReference type="Pfam" id="PF17919">
    <property type="entry name" value="RT_RNaseH_2"/>
    <property type="match status" value="1"/>
</dbReference>
<organism evidence="3 4">
    <name type="scientific">Bombus vosnesenskii</name>
    <dbReference type="NCBI Taxonomy" id="207650"/>
    <lineage>
        <taxon>Eukaryota</taxon>
        <taxon>Metazoa</taxon>
        <taxon>Ecdysozoa</taxon>
        <taxon>Arthropoda</taxon>
        <taxon>Hexapoda</taxon>
        <taxon>Insecta</taxon>
        <taxon>Pterygota</taxon>
        <taxon>Neoptera</taxon>
        <taxon>Endopterygota</taxon>
        <taxon>Hymenoptera</taxon>
        <taxon>Apocrita</taxon>
        <taxon>Aculeata</taxon>
        <taxon>Apoidea</taxon>
        <taxon>Anthophila</taxon>
        <taxon>Apidae</taxon>
        <taxon>Bombus</taxon>
        <taxon>Pyrobombus</taxon>
    </lineage>
</organism>
<dbReference type="AlphaFoldDB" id="A0A6J3LC07"/>
<dbReference type="Gene3D" id="3.10.10.10">
    <property type="entry name" value="HIV Type 1 Reverse Transcriptase, subunit A, domain 1"/>
    <property type="match status" value="2"/>
</dbReference>